<reference evidence="2 3" key="1">
    <citation type="submission" date="2016-12" db="EMBL/GenBank/DDBJ databases">
        <authorList>
            <person name="Song W.-J."/>
            <person name="Kurnit D.M."/>
        </authorList>
    </citation>
    <scope>NUCLEOTIDE SEQUENCE [LARGE SCALE GENOMIC DNA]</scope>
    <source>
        <strain evidence="2 3">175</strain>
    </source>
</reference>
<accession>A0A1Y6D0Z8</accession>
<dbReference type="SUPFAM" id="SSF52980">
    <property type="entry name" value="Restriction endonuclease-like"/>
    <property type="match status" value="1"/>
</dbReference>
<proteinExistence type="predicted"/>
<feature type="domain" description="Putative restriction endonuclease" evidence="1">
    <location>
        <begin position="22"/>
        <end position="132"/>
    </location>
</feature>
<dbReference type="Gene3D" id="3.90.1570.10">
    <property type="entry name" value="tt1808, chain A"/>
    <property type="match status" value="1"/>
</dbReference>
<dbReference type="InterPro" id="IPR011335">
    <property type="entry name" value="Restrct_endonuc-II-like"/>
</dbReference>
<dbReference type="PANTHER" id="PTHR34107">
    <property type="entry name" value="SLL0198 PROTEIN-RELATED"/>
    <property type="match status" value="1"/>
</dbReference>
<keyword evidence="2" id="KW-0378">Hydrolase</keyword>
<evidence type="ECO:0000259" key="1">
    <source>
        <dbReference type="Pfam" id="PF05685"/>
    </source>
</evidence>
<organism evidence="2 3">
    <name type="scientific">Methylomagnum ishizawai</name>
    <dbReference type="NCBI Taxonomy" id="1760988"/>
    <lineage>
        <taxon>Bacteria</taxon>
        <taxon>Pseudomonadati</taxon>
        <taxon>Pseudomonadota</taxon>
        <taxon>Gammaproteobacteria</taxon>
        <taxon>Methylococcales</taxon>
        <taxon>Methylococcaceae</taxon>
        <taxon>Methylomagnum</taxon>
    </lineage>
</organism>
<evidence type="ECO:0000313" key="2">
    <source>
        <dbReference type="EMBL" id="SMF96599.1"/>
    </source>
</evidence>
<dbReference type="InterPro" id="IPR012296">
    <property type="entry name" value="Nuclease_put_TT1808"/>
</dbReference>
<protein>
    <submittedName>
        <fullName evidence="2">Restriction endonuclease</fullName>
    </submittedName>
</protein>
<gene>
    <name evidence="2" type="ORF">SAMN02949497_4005</name>
</gene>
<sequence length="157" mass="17308">MDADLLKAIEKLDLPFPWETNARGQIIMTPVNYGHSNHVARLIRALARIAPEWESGTELGIHTADGVKAPDMVLASPDYHHRHCGLPGYVTEAPEICVEVMSPSNSWQEMLDKMPLYFGVGALEVWVVDTDGHIAFFGPGNERLSGSRLISAMLKSL</sequence>
<keyword evidence="2" id="KW-0540">Nuclease</keyword>
<dbReference type="GO" id="GO:0004519">
    <property type="term" value="F:endonuclease activity"/>
    <property type="evidence" value="ECO:0007669"/>
    <property type="project" value="UniProtKB-KW"/>
</dbReference>
<keyword evidence="2" id="KW-0255">Endonuclease</keyword>
<dbReference type="PANTHER" id="PTHR34107:SF4">
    <property type="entry name" value="SLL1222 PROTEIN"/>
    <property type="match status" value="1"/>
</dbReference>
<dbReference type="Pfam" id="PF05685">
    <property type="entry name" value="Uma2"/>
    <property type="match status" value="1"/>
</dbReference>
<name>A0A1Y6D0Z8_9GAMM</name>
<keyword evidence="3" id="KW-1185">Reference proteome</keyword>
<dbReference type="CDD" id="cd06260">
    <property type="entry name" value="DUF820-like"/>
    <property type="match status" value="1"/>
</dbReference>
<dbReference type="STRING" id="1760988.SAMN02949497_4005"/>
<dbReference type="RefSeq" id="WP_085215467.1">
    <property type="nucleotide sequence ID" value="NZ_FXAM01000001.1"/>
</dbReference>
<dbReference type="OrthoDB" id="5568181at2"/>
<dbReference type="AlphaFoldDB" id="A0A1Y6D0Z8"/>
<dbReference type="InterPro" id="IPR008538">
    <property type="entry name" value="Uma2"/>
</dbReference>
<evidence type="ECO:0000313" key="3">
    <source>
        <dbReference type="Proteomes" id="UP000192923"/>
    </source>
</evidence>
<dbReference type="EMBL" id="FXAM01000001">
    <property type="protein sequence ID" value="SMF96599.1"/>
    <property type="molecule type" value="Genomic_DNA"/>
</dbReference>
<dbReference type="Proteomes" id="UP000192923">
    <property type="component" value="Unassembled WGS sequence"/>
</dbReference>